<protein>
    <submittedName>
        <fullName evidence="1">Uncharacterized protein</fullName>
    </submittedName>
</protein>
<name>A0A0A9BQ91_ARUDO</name>
<reference evidence="1" key="1">
    <citation type="submission" date="2014-09" db="EMBL/GenBank/DDBJ databases">
        <authorList>
            <person name="Magalhaes I.L.F."/>
            <person name="Oliveira U."/>
            <person name="Santos F.R."/>
            <person name="Vidigal T.H.D.A."/>
            <person name="Brescovit A.D."/>
            <person name="Santos A.J."/>
        </authorList>
    </citation>
    <scope>NUCLEOTIDE SEQUENCE</scope>
    <source>
        <tissue evidence="1">Shoot tissue taken approximately 20 cm above the soil surface</tissue>
    </source>
</reference>
<dbReference type="EMBL" id="GBRH01232354">
    <property type="protein sequence ID" value="JAD65541.1"/>
    <property type="molecule type" value="Transcribed_RNA"/>
</dbReference>
<reference evidence="1" key="2">
    <citation type="journal article" date="2015" name="Data Brief">
        <title>Shoot transcriptome of the giant reed, Arundo donax.</title>
        <authorList>
            <person name="Barrero R.A."/>
            <person name="Guerrero F.D."/>
            <person name="Moolhuijzen P."/>
            <person name="Goolsby J.A."/>
            <person name="Tidwell J."/>
            <person name="Bellgard S.E."/>
            <person name="Bellgard M.I."/>
        </authorList>
    </citation>
    <scope>NUCLEOTIDE SEQUENCE</scope>
    <source>
        <tissue evidence="1">Shoot tissue taken approximately 20 cm above the soil surface</tissue>
    </source>
</reference>
<proteinExistence type="predicted"/>
<dbReference type="AlphaFoldDB" id="A0A0A9BQ91"/>
<sequence>MHQVQVTHKNNHPYKSCSLNTGKQDKQVVYWIR</sequence>
<accession>A0A0A9BQ91</accession>
<organism evidence="1">
    <name type="scientific">Arundo donax</name>
    <name type="common">Giant reed</name>
    <name type="synonym">Donax arundinaceus</name>
    <dbReference type="NCBI Taxonomy" id="35708"/>
    <lineage>
        <taxon>Eukaryota</taxon>
        <taxon>Viridiplantae</taxon>
        <taxon>Streptophyta</taxon>
        <taxon>Embryophyta</taxon>
        <taxon>Tracheophyta</taxon>
        <taxon>Spermatophyta</taxon>
        <taxon>Magnoliopsida</taxon>
        <taxon>Liliopsida</taxon>
        <taxon>Poales</taxon>
        <taxon>Poaceae</taxon>
        <taxon>PACMAD clade</taxon>
        <taxon>Arundinoideae</taxon>
        <taxon>Arundineae</taxon>
        <taxon>Arundo</taxon>
    </lineage>
</organism>
<evidence type="ECO:0000313" key="1">
    <source>
        <dbReference type="EMBL" id="JAD65541.1"/>
    </source>
</evidence>